<evidence type="ECO:0000313" key="11">
    <source>
        <dbReference type="EMBL" id="MBF5027409.1"/>
    </source>
</evidence>
<dbReference type="AlphaFoldDB" id="A0A930YW56"/>
<feature type="compositionally biased region" description="Polar residues" evidence="8">
    <location>
        <begin position="15"/>
        <end position="24"/>
    </location>
</feature>
<dbReference type="InterPro" id="IPR006068">
    <property type="entry name" value="ATPase_P-typ_cation-transptr_C"/>
</dbReference>
<dbReference type="Gene3D" id="1.20.1110.10">
    <property type="entry name" value="Calcium-transporting ATPase, transmembrane domain"/>
    <property type="match status" value="2"/>
</dbReference>
<dbReference type="SFLD" id="SFLDG00002">
    <property type="entry name" value="C1.7:_P-type_atpase_like"/>
    <property type="match status" value="1"/>
</dbReference>
<dbReference type="SUPFAM" id="SSF56784">
    <property type="entry name" value="HAD-like"/>
    <property type="match status" value="1"/>
</dbReference>
<sequence>MEENFPKEFEGLTPEQVQRSRTSNGENVLKLEKSGGFFHQLFDILQEPMILLLIAVVVIYISTGNYNEALFMGFALLIVLSISIYQDNRSKSALKALQQLTAPRVQVIREGKLLGIAAKEVVVGDFCTVREGESIAADGTLRFSTDFTVDESLLTGESFSVSKDAFSEDNRVLSGTVVLSGYAVYEVTSVGDGTKLGQIGASITSIEKEKSPLQIQISKFVRSMAVIGVAVFAVVWGVSYYNTNDLVESLLAGLTLAMSILPEEIPVAFTTFMALGAWKLLRQGIVIKRASLVETLGSTTILCTDKTGTITQNRMELKKIFRAKSSRHFKRSDFDDPELNEIIWNSLLASEPVAFDTMEMDIHSISKQQGLYEKRSAWALFHEYPLEGKPPMMTHVWKTPSGELIAAVKGAPEALLEHSYLALGERSRYQQVYEELASQGLRVLGVGTTRVLEGALPVTQQDITFEFLGFLAFEDPPKAFISDVFKELKQAGIVVKVITGDNELTTKAIAQKAGISEVNSCITGTELMELNPQELARAAKQHTLFTRMFPEAKLRIIQSLKEQGEIVAMIGDGVNDAPALRSAHIGVAMGHKGTEIAKQAASMVLSNDSLEGITEGVKAGRRIYSNLKKAIQYIISIHIPIVVVVSIPLILGWMYPHIFSPLHVIFLELVMGPTCSIVFENEPLEKRAMKEPPRPISETFFSRKELFRSVVQGAVIAGVLLVLYQYSINAEMEEDKLRSLIFSTLVLSNVFLSFVNRSSYHTIVETFSYKNPLLYGISIMVLGLLFSLLYFEPARSFFELGKLTVLELLQCTALAFISVAWLDLQKIIMRKVRKSA</sequence>
<feature type="transmembrane region" description="Helical" evidence="9">
    <location>
        <begin position="220"/>
        <end position="241"/>
    </location>
</feature>
<comment type="caution">
    <text evidence="11">The sequence shown here is derived from an EMBL/GenBank/DDBJ whole genome shotgun (WGS) entry which is preliminary data.</text>
</comment>
<dbReference type="PANTHER" id="PTHR42861">
    <property type="entry name" value="CALCIUM-TRANSPORTING ATPASE"/>
    <property type="match status" value="1"/>
</dbReference>
<dbReference type="SUPFAM" id="SSF81660">
    <property type="entry name" value="Metal cation-transporting ATPase, ATP-binding domain N"/>
    <property type="match status" value="1"/>
</dbReference>
<dbReference type="PROSITE" id="PS00154">
    <property type="entry name" value="ATPASE_E1_E2"/>
    <property type="match status" value="1"/>
</dbReference>
<feature type="domain" description="Cation-transporting P-type ATPase N-terminal" evidence="10">
    <location>
        <begin position="1"/>
        <end position="65"/>
    </location>
</feature>
<dbReference type="InterPro" id="IPR001757">
    <property type="entry name" value="P_typ_ATPase"/>
</dbReference>
<proteinExistence type="predicted"/>
<comment type="subcellular location">
    <subcellularLocation>
        <location evidence="1">Membrane</location>
        <topology evidence="1">Multi-pass membrane protein</topology>
    </subcellularLocation>
</comment>
<feature type="transmembrane region" description="Helical" evidence="9">
    <location>
        <begin position="69"/>
        <end position="85"/>
    </location>
</feature>
<feature type="region of interest" description="Disordered" evidence="8">
    <location>
        <begin position="1"/>
        <end position="24"/>
    </location>
</feature>
<dbReference type="Gene3D" id="3.40.50.1000">
    <property type="entry name" value="HAD superfamily/HAD-like"/>
    <property type="match status" value="2"/>
</dbReference>
<name>A0A930YW56_9FLAO</name>
<evidence type="ECO:0000256" key="5">
    <source>
        <dbReference type="ARBA" id="ARBA00022967"/>
    </source>
</evidence>
<dbReference type="PRINTS" id="PR00119">
    <property type="entry name" value="CATATPASE"/>
</dbReference>
<feature type="transmembrane region" description="Helical" evidence="9">
    <location>
        <begin position="803"/>
        <end position="824"/>
    </location>
</feature>
<dbReference type="InterPro" id="IPR023298">
    <property type="entry name" value="ATPase_P-typ_TM_dom_sf"/>
</dbReference>
<dbReference type="InterPro" id="IPR008250">
    <property type="entry name" value="ATPase_P-typ_transduc_dom_A_sf"/>
</dbReference>
<dbReference type="Pfam" id="PF00122">
    <property type="entry name" value="E1-E2_ATPase"/>
    <property type="match status" value="1"/>
</dbReference>
<dbReference type="InterPro" id="IPR023214">
    <property type="entry name" value="HAD_sf"/>
</dbReference>
<protein>
    <submittedName>
        <fullName evidence="11">Cation-translocating P-type ATPase</fullName>
    </submittedName>
</protein>
<evidence type="ECO:0000256" key="1">
    <source>
        <dbReference type="ARBA" id="ARBA00004141"/>
    </source>
</evidence>
<feature type="transmembrane region" description="Helical" evidence="9">
    <location>
        <begin position="265"/>
        <end position="281"/>
    </location>
</feature>
<dbReference type="Gene3D" id="2.70.150.10">
    <property type="entry name" value="Calcium-transporting ATPase, cytoplasmic transduction domain A"/>
    <property type="match status" value="1"/>
</dbReference>
<evidence type="ECO:0000256" key="7">
    <source>
        <dbReference type="ARBA" id="ARBA00023136"/>
    </source>
</evidence>
<feature type="transmembrane region" description="Helical" evidence="9">
    <location>
        <begin position="772"/>
        <end position="791"/>
    </location>
</feature>
<dbReference type="SFLD" id="SFLDS00003">
    <property type="entry name" value="Haloacid_Dehalogenase"/>
    <property type="match status" value="1"/>
</dbReference>
<dbReference type="Pfam" id="PF00689">
    <property type="entry name" value="Cation_ATPase_C"/>
    <property type="match status" value="1"/>
</dbReference>
<evidence type="ECO:0000256" key="8">
    <source>
        <dbReference type="SAM" id="MobiDB-lite"/>
    </source>
</evidence>
<accession>A0A930YW56</accession>
<dbReference type="RefSeq" id="WP_194739339.1">
    <property type="nucleotide sequence ID" value="NZ_JADKYY010000006.1"/>
</dbReference>
<dbReference type="EMBL" id="JADKYY010000006">
    <property type="protein sequence ID" value="MBF5027409.1"/>
    <property type="molecule type" value="Genomic_DNA"/>
</dbReference>
<dbReference type="Pfam" id="PF00690">
    <property type="entry name" value="Cation_ATPase_N"/>
    <property type="match status" value="1"/>
</dbReference>
<keyword evidence="5" id="KW-1278">Translocase</keyword>
<dbReference type="InterPro" id="IPR023299">
    <property type="entry name" value="ATPase_P-typ_cyto_dom_N"/>
</dbReference>
<keyword evidence="6 9" id="KW-1133">Transmembrane helix</keyword>
<dbReference type="InterPro" id="IPR036412">
    <property type="entry name" value="HAD-like_sf"/>
</dbReference>
<feature type="transmembrane region" description="Helical" evidence="9">
    <location>
        <begin position="706"/>
        <end position="728"/>
    </location>
</feature>
<evidence type="ECO:0000259" key="10">
    <source>
        <dbReference type="SMART" id="SM00831"/>
    </source>
</evidence>
<feature type="compositionally biased region" description="Basic and acidic residues" evidence="8">
    <location>
        <begin position="1"/>
        <end position="10"/>
    </location>
</feature>
<feature type="transmembrane region" description="Helical" evidence="9">
    <location>
        <begin position="630"/>
        <end position="655"/>
    </location>
</feature>
<evidence type="ECO:0000256" key="6">
    <source>
        <dbReference type="ARBA" id="ARBA00022989"/>
    </source>
</evidence>
<dbReference type="InterPro" id="IPR044492">
    <property type="entry name" value="P_typ_ATPase_HD_dom"/>
</dbReference>
<reference evidence="11" key="1">
    <citation type="submission" date="2020-11" db="EMBL/GenBank/DDBJ databases">
        <title>Genome seq and assembly of Planobacterium sp.</title>
        <authorList>
            <person name="Chhetri G."/>
        </authorList>
    </citation>
    <scope>NUCLEOTIDE SEQUENCE</scope>
    <source>
        <strain evidence="11">GCR5</strain>
    </source>
</reference>
<feature type="transmembrane region" description="Helical" evidence="9">
    <location>
        <begin position="41"/>
        <end position="63"/>
    </location>
</feature>
<evidence type="ECO:0000256" key="4">
    <source>
        <dbReference type="ARBA" id="ARBA00022840"/>
    </source>
</evidence>
<dbReference type="PRINTS" id="PR00120">
    <property type="entry name" value="HATPASE"/>
</dbReference>
<keyword evidence="7 9" id="KW-0472">Membrane</keyword>
<keyword evidence="4" id="KW-0067">ATP-binding</keyword>
<gene>
    <name evidence="11" type="ORF">IC612_06310</name>
</gene>
<dbReference type="SUPFAM" id="SSF81665">
    <property type="entry name" value="Calcium ATPase, transmembrane domain M"/>
    <property type="match status" value="1"/>
</dbReference>
<dbReference type="Gene3D" id="3.40.1110.10">
    <property type="entry name" value="Calcium-transporting ATPase, cytoplasmic domain N"/>
    <property type="match status" value="2"/>
</dbReference>
<evidence type="ECO:0000256" key="2">
    <source>
        <dbReference type="ARBA" id="ARBA00022692"/>
    </source>
</evidence>
<dbReference type="NCBIfam" id="TIGR01494">
    <property type="entry name" value="ATPase_P-type"/>
    <property type="match status" value="2"/>
</dbReference>
<dbReference type="InterPro" id="IPR018303">
    <property type="entry name" value="ATPase_P-typ_P_site"/>
</dbReference>
<evidence type="ECO:0000313" key="12">
    <source>
        <dbReference type="Proteomes" id="UP000694480"/>
    </source>
</evidence>
<dbReference type="Proteomes" id="UP000694480">
    <property type="component" value="Unassembled WGS sequence"/>
</dbReference>
<dbReference type="GO" id="GO:0005524">
    <property type="term" value="F:ATP binding"/>
    <property type="evidence" value="ECO:0007669"/>
    <property type="project" value="UniProtKB-KW"/>
</dbReference>
<evidence type="ECO:0000256" key="3">
    <source>
        <dbReference type="ARBA" id="ARBA00022741"/>
    </source>
</evidence>
<feature type="transmembrane region" description="Helical" evidence="9">
    <location>
        <begin position="661"/>
        <end position="679"/>
    </location>
</feature>
<keyword evidence="3" id="KW-0547">Nucleotide-binding</keyword>
<dbReference type="SUPFAM" id="SSF81653">
    <property type="entry name" value="Calcium ATPase, transduction domain A"/>
    <property type="match status" value="1"/>
</dbReference>
<feature type="transmembrane region" description="Helical" evidence="9">
    <location>
        <begin position="740"/>
        <end position="760"/>
    </location>
</feature>
<evidence type="ECO:0000256" key="9">
    <source>
        <dbReference type="SAM" id="Phobius"/>
    </source>
</evidence>
<keyword evidence="12" id="KW-1185">Reference proteome</keyword>
<dbReference type="GO" id="GO:0016887">
    <property type="term" value="F:ATP hydrolysis activity"/>
    <property type="evidence" value="ECO:0007669"/>
    <property type="project" value="InterPro"/>
</dbReference>
<dbReference type="InterPro" id="IPR004014">
    <property type="entry name" value="ATPase_P-typ_cation-transptr_N"/>
</dbReference>
<dbReference type="SMART" id="SM00831">
    <property type="entry name" value="Cation_ATPase_N"/>
    <property type="match status" value="1"/>
</dbReference>
<dbReference type="SFLD" id="SFLDF00027">
    <property type="entry name" value="p-type_atpase"/>
    <property type="match status" value="1"/>
</dbReference>
<dbReference type="GO" id="GO:0016020">
    <property type="term" value="C:membrane"/>
    <property type="evidence" value="ECO:0007669"/>
    <property type="project" value="UniProtKB-SubCell"/>
</dbReference>
<organism evidence="11 12">
    <name type="scientific">Planobacterium oryzisoli</name>
    <dbReference type="NCBI Taxonomy" id="2771435"/>
    <lineage>
        <taxon>Bacteria</taxon>
        <taxon>Pseudomonadati</taxon>
        <taxon>Bacteroidota</taxon>
        <taxon>Flavobacteriia</taxon>
        <taxon>Flavobacteriales</taxon>
        <taxon>Weeksellaceae</taxon>
        <taxon>Chryseobacterium group</taxon>
        <taxon>Chryseobacterium</taxon>
    </lineage>
</organism>
<keyword evidence="2 9" id="KW-0812">Transmembrane</keyword>
<dbReference type="Pfam" id="PF00702">
    <property type="entry name" value="Hydrolase"/>
    <property type="match status" value="1"/>
</dbReference>
<dbReference type="InterPro" id="IPR059000">
    <property type="entry name" value="ATPase_P-type_domA"/>
</dbReference>